<evidence type="ECO:0000313" key="2">
    <source>
        <dbReference type="EMBL" id="GIL66969.1"/>
    </source>
</evidence>
<dbReference type="SUPFAM" id="SSF46565">
    <property type="entry name" value="Chaperone J-domain"/>
    <property type="match status" value="1"/>
</dbReference>
<gene>
    <name evidence="2" type="ORF">Vafri_20460</name>
</gene>
<dbReference type="GO" id="GO:0005737">
    <property type="term" value="C:cytoplasm"/>
    <property type="evidence" value="ECO:0007669"/>
    <property type="project" value="TreeGrafter"/>
</dbReference>
<dbReference type="PANTHER" id="PTHR43096">
    <property type="entry name" value="DNAJ HOMOLOG 1, MITOCHONDRIAL-RELATED"/>
    <property type="match status" value="1"/>
</dbReference>
<feature type="domain" description="J" evidence="1">
    <location>
        <begin position="43"/>
        <end position="107"/>
    </location>
</feature>
<dbReference type="CDD" id="cd06257">
    <property type="entry name" value="DnaJ"/>
    <property type="match status" value="1"/>
</dbReference>
<evidence type="ECO:0000259" key="1">
    <source>
        <dbReference type="PROSITE" id="PS50076"/>
    </source>
</evidence>
<protein>
    <recommendedName>
        <fullName evidence="1">J domain-containing protein</fullName>
    </recommendedName>
</protein>
<dbReference type="Proteomes" id="UP000747399">
    <property type="component" value="Unassembled WGS sequence"/>
</dbReference>
<dbReference type="GO" id="GO:0042026">
    <property type="term" value="P:protein refolding"/>
    <property type="evidence" value="ECO:0007669"/>
    <property type="project" value="TreeGrafter"/>
</dbReference>
<dbReference type="PRINTS" id="PR00625">
    <property type="entry name" value="JDOMAIN"/>
</dbReference>
<dbReference type="InterPro" id="IPR001623">
    <property type="entry name" value="DnaJ_domain"/>
</dbReference>
<dbReference type="InterPro" id="IPR036869">
    <property type="entry name" value="J_dom_sf"/>
</dbReference>
<proteinExistence type="predicted"/>
<dbReference type="SMART" id="SM00271">
    <property type="entry name" value="DnaJ"/>
    <property type="match status" value="1"/>
</dbReference>
<keyword evidence="3" id="KW-1185">Reference proteome</keyword>
<organism evidence="2 3">
    <name type="scientific">Volvox africanus</name>
    <dbReference type="NCBI Taxonomy" id="51714"/>
    <lineage>
        <taxon>Eukaryota</taxon>
        <taxon>Viridiplantae</taxon>
        <taxon>Chlorophyta</taxon>
        <taxon>core chlorophytes</taxon>
        <taxon>Chlorophyceae</taxon>
        <taxon>CS clade</taxon>
        <taxon>Chlamydomonadales</taxon>
        <taxon>Volvocaceae</taxon>
        <taxon>Volvox</taxon>
    </lineage>
</organism>
<dbReference type="EMBL" id="BNCO01000092">
    <property type="protein sequence ID" value="GIL66969.1"/>
    <property type="molecule type" value="Genomic_DNA"/>
</dbReference>
<name>A0A8J4FAN3_9CHLO</name>
<evidence type="ECO:0000313" key="3">
    <source>
        <dbReference type="Proteomes" id="UP000747399"/>
    </source>
</evidence>
<dbReference type="Gene3D" id="1.10.287.110">
    <property type="entry name" value="DnaJ domain"/>
    <property type="match status" value="1"/>
</dbReference>
<dbReference type="PANTHER" id="PTHR43096:SF58">
    <property type="entry name" value="CHAPERONE DNAJ-DOMAIN SUPERFAMILY PROTEIN"/>
    <property type="match status" value="1"/>
</dbReference>
<accession>A0A8J4FAN3</accession>
<reference evidence="2" key="1">
    <citation type="journal article" date="2021" name="Proc. Natl. Acad. Sci. U.S.A.">
        <title>Three genomes in the algal genus Volvox reveal the fate of a haploid sex-determining region after a transition to homothallism.</title>
        <authorList>
            <person name="Yamamoto K."/>
            <person name="Hamaji T."/>
            <person name="Kawai-Toyooka H."/>
            <person name="Matsuzaki R."/>
            <person name="Takahashi F."/>
            <person name="Nishimura Y."/>
            <person name="Kawachi M."/>
            <person name="Noguchi H."/>
            <person name="Minakuchi Y."/>
            <person name="Umen J.G."/>
            <person name="Toyoda A."/>
            <person name="Nozaki H."/>
        </authorList>
    </citation>
    <scope>NUCLEOTIDE SEQUENCE</scope>
    <source>
        <strain evidence="2">NIES-3780</strain>
    </source>
</reference>
<dbReference type="PROSITE" id="PS50076">
    <property type="entry name" value="DNAJ_2"/>
    <property type="match status" value="1"/>
</dbReference>
<sequence>MRRGATVPLSARAQVRPAVARSQVSVKCCYIAASHSLSLSAKCPYQTLGVHHNANEEEIKGAFRKKAKMMHPDVSKDPIAERAFMECQLAYKLLLNSEARAKYDKTLLPGKSNVLAYLNDRSAARHGISPTRFSSRVAYPGRREVRSNLLNLVIQIRACVKCLEREYLGKDVIRRGLGAAVAHAAPSHLSTSGAQSSAVVAESECGEHECCEPWIYYAAQTVEEDKKAAAASRRR</sequence>
<dbReference type="AlphaFoldDB" id="A0A8J4FAN3"/>
<comment type="caution">
    <text evidence="2">The sequence shown here is derived from an EMBL/GenBank/DDBJ whole genome shotgun (WGS) entry which is preliminary data.</text>
</comment>
<dbReference type="Pfam" id="PF00226">
    <property type="entry name" value="DnaJ"/>
    <property type="match status" value="1"/>
</dbReference>
<dbReference type="GO" id="GO:0051082">
    <property type="term" value="F:unfolded protein binding"/>
    <property type="evidence" value="ECO:0007669"/>
    <property type="project" value="TreeGrafter"/>
</dbReference>